<dbReference type="Proteomes" id="UP000009096">
    <property type="component" value="Chromosome 5"/>
</dbReference>
<organism evidence="2 3">
    <name type="scientific">Gibberella moniliformis (strain M3125 / FGSC 7600)</name>
    <name type="common">Maize ear and stalk rot fungus</name>
    <name type="synonym">Fusarium verticillioides</name>
    <dbReference type="NCBI Taxonomy" id="334819"/>
    <lineage>
        <taxon>Eukaryota</taxon>
        <taxon>Fungi</taxon>
        <taxon>Dikarya</taxon>
        <taxon>Ascomycota</taxon>
        <taxon>Pezizomycotina</taxon>
        <taxon>Sordariomycetes</taxon>
        <taxon>Hypocreomycetidae</taxon>
        <taxon>Hypocreales</taxon>
        <taxon>Nectriaceae</taxon>
        <taxon>Fusarium</taxon>
        <taxon>Fusarium fujikuroi species complex</taxon>
    </lineage>
</organism>
<evidence type="ECO:0000313" key="3">
    <source>
        <dbReference type="Proteomes" id="UP000009096"/>
    </source>
</evidence>
<name>W7LR62_GIBM7</name>
<dbReference type="VEuPathDB" id="FungiDB:FVEG_15213"/>
<proteinExistence type="predicted"/>
<keyword evidence="3" id="KW-1185">Reference proteome</keyword>
<protein>
    <submittedName>
        <fullName evidence="2">Uncharacterized protein</fullName>
    </submittedName>
</protein>
<accession>W7LR62</accession>
<gene>
    <name evidence="2" type="ORF">FVEG_15213</name>
</gene>
<dbReference type="EMBL" id="CM000582">
    <property type="protein sequence ID" value="EWG41021.1"/>
    <property type="molecule type" value="Genomic_DNA"/>
</dbReference>
<dbReference type="AlphaFoldDB" id="W7LR62"/>
<evidence type="ECO:0000256" key="1">
    <source>
        <dbReference type="SAM" id="MobiDB-lite"/>
    </source>
</evidence>
<dbReference type="RefSeq" id="XP_018747212.1">
    <property type="nucleotide sequence ID" value="XM_018904336.1"/>
</dbReference>
<dbReference type="GeneID" id="30072089"/>
<reference evidence="2 3" key="1">
    <citation type="journal article" date="2010" name="Nature">
        <title>Comparative genomics reveals mobile pathogenicity chromosomes in Fusarium.</title>
        <authorList>
            <person name="Ma L.J."/>
            <person name="van der Does H.C."/>
            <person name="Borkovich K.A."/>
            <person name="Coleman J.J."/>
            <person name="Daboussi M.J."/>
            <person name="Di Pietro A."/>
            <person name="Dufresne M."/>
            <person name="Freitag M."/>
            <person name="Grabherr M."/>
            <person name="Henrissat B."/>
            <person name="Houterman P.M."/>
            <person name="Kang S."/>
            <person name="Shim W.B."/>
            <person name="Woloshuk C."/>
            <person name="Xie X."/>
            <person name="Xu J.R."/>
            <person name="Antoniw J."/>
            <person name="Baker S.E."/>
            <person name="Bluhm B.H."/>
            <person name="Breakspear A."/>
            <person name="Brown D.W."/>
            <person name="Butchko R.A."/>
            <person name="Chapman S."/>
            <person name="Coulson R."/>
            <person name="Coutinho P.M."/>
            <person name="Danchin E.G."/>
            <person name="Diener A."/>
            <person name="Gale L.R."/>
            <person name="Gardiner D.M."/>
            <person name="Goff S."/>
            <person name="Hammond-Kosack K.E."/>
            <person name="Hilburn K."/>
            <person name="Hua-Van A."/>
            <person name="Jonkers W."/>
            <person name="Kazan K."/>
            <person name="Kodira C.D."/>
            <person name="Koehrsen M."/>
            <person name="Kumar L."/>
            <person name="Lee Y.H."/>
            <person name="Li L."/>
            <person name="Manners J.M."/>
            <person name="Miranda-Saavedra D."/>
            <person name="Mukherjee M."/>
            <person name="Park G."/>
            <person name="Park J."/>
            <person name="Park S.Y."/>
            <person name="Proctor R.H."/>
            <person name="Regev A."/>
            <person name="Ruiz-Roldan M.C."/>
            <person name="Sain D."/>
            <person name="Sakthikumar S."/>
            <person name="Sykes S."/>
            <person name="Schwartz D.C."/>
            <person name="Turgeon B.G."/>
            <person name="Wapinski I."/>
            <person name="Yoder O."/>
            <person name="Young S."/>
            <person name="Zeng Q."/>
            <person name="Zhou S."/>
            <person name="Galagan J."/>
            <person name="Cuomo C.A."/>
            <person name="Kistler H.C."/>
            <person name="Rep M."/>
        </authorList>
    </citation>
    <scope>NUCLEOTIDE SEQUENCE [LARGE SCALE GENOMIC DNA]</scope>
    <source>
        <strain evidence="3">M3125 / FGSC 7600</strain>
    </source>
</reference>
<evidence type="ECO:0000313" key="2">
    <source>
        <dbReference type="EMBL" id="EWG41021.1"/>
    </source>
</evidence>
<feature type="region of interest" description="Disordered" evidence="1">
    <location>
        <begin position="25"/>
        <end position="49"/>
    </location>
</feature>
<feature type="region of interest" description="Disordered" evidence="1">
    <location>
        <begin position="1"/>
        <end position="20"/>
    </location>
</feature>
<dbReference type="EMBL" id="DS022244">
    <property type="protein sequence ID" value="EWG41021.1"/>
    <property type="molecule type" value="Genomic_DNA"/>
</dbReference>
<sequence>MSSATSAIGPTPEVTPGIDKIHDRASSSKQMLHVKTGYEHLTNKVRSGR</sequence>
<dbReference type="KEGG" id="fvr:FVEG_15213"/>